<protein>
    <recommendedName>
        <fullName evidence="2">histidine kinase</fullName>
        <ecNumber evidence="2">2.7.13.3</ecNumber>
    </recommendedName>
</protein>
<feature type="domain" description="PAS" evidence="8">
    <location>
        <begin position="200"/>
        <end position="270"/>
    </location>
</feature>
<dbReference type="Gene3D" id="3.30.565.10">
    <property type="entry name" value="Histidine kinase-like ATPase, C-terminal domain"/>
    <property type="match status" value="1"/>
</dbReference>
<keyword evidence="3" id="KW-0597">Phosphoprotein</keyword>
<dbReference type="InterPro" id="IPR003018">
    <property type="entry name" value="GAF"/>
</dbReference>
<dbReference type="CDD" id="cd00130">
    <property type="entry name" value="PAS"/>
    <property type="match status" value="1"/>
</dbReference>
<comment type="caution">
    <text evidence="10">The sequence shown here is derived from an EMBL/GenBank/DDBJ whole genome shotgun (WGS) entry which is preliminary data.</text>
</comment>
<keyword evidence="4" id="KW-0808">Transferase</keyword>
<reference evidence="11" key="1">
    <citation type="submission" date="2020-01" db="EMBL/GenBank/DDBJ databases">
        <title>'Steroidobacter agaridevorans' sp. nov., agar-degrading bacteria isolated from rhizosphere soils.</title>
        <authorList>
            <person name="Ikenaga M."/>
            <person name="Kataoka M."/>
            <person name="Murouchi A."/>
            <person name="Katsuragi S."/>
            <person name="Sakai M."/>
        </authorList>
    </citation>
    <scope>NUCLEOTIDE SEQUENCE [LARGE SCALE GENOMIC DNA]</scope>
    <source>
        <strain evidence="11">YU21-B</strain>
    </source>
</reference>
<dbReference type="GO" id="GO:0000155">
    <property type="term" value="F:phosphorelay sensor kinase activity"/>
    <property type="evidence" value="ECO:0007669"/>
    <property type="project" value="InterPro"/>
</dbReference>
<dbReference type="RefSeq" id="WP_161814973.1">
    <property type="nucleotide sequence ID" value="NZ_BLJN01000006.1"/>
</dbReference>
<dbReference type="NCBIfam" id="TIGR00229">
    <property type="entry name" value="sensory_box"/>
    <property type="match status" value="1"/>
</dbReference>
<proteinExistence type="predicted"/>
<evidence type="ECO:0000256" key="4">
    <source>
        <dbReference type="ARBA" id="ARBA00022679"/>
    </source>
</evidence>
<dbReference type="PANTHER" id="PTHR43711:SF1">
    <property type="entry name" value="HISTIDINE KINASE 1"/>
    <property type="match status" value="1"/>
</dbReference>
<dbReference type="InterPro" id="IPR000700">
    <property type="entry name" value="PAS-assoc_C"/>
</dbReference>
<feature type="domain" description="PAC" evidence="9">
    <location>
        <begin position="274"/>
        <end position="325"/>
    </location>
</feature>
<dbReference type="Pfam" id="PF02518">
    <property type="entry name" value="HATPase_c"/>
    <property type="match status" value="1"/>
</dbReference>
<evidence type="ECO:0000256" key="1">
    <source>
        <dbReference type="ARBA" id="ARBA00000085"/>
    </source>
</evidence>
<dbReference type="PROSITE" id="PS50112">
    <property type="entry name" value="PAS"/>
    <property type="match status" value="1"/>
</dbReference>
<name>A0A829YJ84_9GAMM</name>
<keyword evidence="11" id="KW-1185">Reference proteome</keyword>
<evidence type="ECO:0000256" key="6">
    <source>
        <dbReference type="ARBA" id="ARBA00023012"/>
    </source>
</evidence>
<dbReference type="EC" id="2.7.13.3" evidence="2"/>
<dbReference type="SUPFAM" id="SSF47384">
    <property type="entry name" value="Homodimeric domain of signal transducing histidine kinase"/>
    <property type="match status" value="1"/>
</dbReference>
<dbReference type="InterPro" id="IPR029016">
    <property type="entry name" value="GAF-like_dom_sf"/>
</dbReference>
<dbReference type="AlphaFoldDB" id="A0A829YJ84"/>
<dbReference type="Gene3D" id="1.10.287.130">
    <property type="match status" value="1"/>
</dbReference>
<dbReference type="InterPro" id="IPR013655">
    <property type="entry name" value="PAS_fold_3"/>
</dbReference>
<dbReference type="EMBL" id="BLJN01000006">
    <property type="protein sequence ID" value="GFE83345.1"/>
    <property type="molecule type" value="Genomic_DNA"/>
</dbReference>
<dbReference type="InterPro" id="IPR036097">
    <property type="entry name" value="HisK_dim/P_sf"/>
</dbReference>
<dbReference type="SMART" id="SM00388">
    <property type="entry name" value="HisKA"/>
    <property type="match status" value="1"/>
</dbReference>
<dbReference type="InterPro" id="IPR004358">
    <property type="entry name" value="Sig_transdc_His_kin-like_C"/>
</dbReference>
<dbReference type="Proteomes" id="UP000445000">
    <property type="component" value="Unassembled WGS sequence"/>
</dbReference>
<sequence length="547" mass="60370">MSSESPLSTGLESSAVAVAEAGAARAPIPSNEASRLLALQAYDIMDSGQEARYDDIALLASQICRTPMALISLINEDRQWFKSKIGLDGTETPRDLAICAHVILEPDNVFTVADARLDHRFSANPLVTGAPHIRFYAGAPLVSADGHALGALCVIDREPRHLPPDQKDALLALSRQVMALMEERRTSAALRGAMQALTRSEALFREAYENAPIGIALVSPEGEWLRVNQSLCDMLGYAADELTRTTFQAITHPEDLESDLLLVRRMLAREIRTYQMEKRYLHRTGHAVWALLSVSLVWDKLRPLYFISQIQDITERKNIERGKAEFLTMVSHELRTPVTALRGALGILAAGAAGELPPKAQALTALADRNADRLHRLVNDILDIEKIESGAFAYRRTDIDLNQLVTQAAVELRPYADQYHVKIEVRSDLPRAFLHADADRLMQVLANLISNAVKHSPSGGTIDVHVTRTDQSIRVNVTDRGDGIPEEFRRDIFEKFAQANWTATNRKGGSGLGLNISRAIIQHHGGVLAFETEVGVGSTFYFELPIL</sequence>
<dbReference type="PANTHER" id="PTHR43711">
    <property type="entry name" value="TWO-COMPONENT HISTIDINE KINASE"/>
    <property type="match status" value="1"/>
</dbReference>
<dbReference type="InterPro" id="IPR005467">
    <property type="entry name" value="His_kinase_dom"/>
</dbReference>
<gene>
    <name evidence="10" type="ORF">GCM10011487_53450</name>
</gene>
<dbReference type="SUPFAM" id="SSF55781">
    <property type="entry name" value="GAF domain-like"/>
    <property type="match status" value="1"/>
</dbReference>
<dbReference type="Gene3D" id="3.30.450.20">
    <property type="entry name" value="PAS domain"/>
    <property type="match status" value="1"/>
</dbReference>
<dbReference type="SUPFAM" id="SSF55785">
    <property type="entry name" value="PYP-like sensor domain (PAS domain)"/>
    <property type="match status" value="1"/>
</dbReference>
<keyword evidence="5" id="KW-0418">Kinase</keyword>
<dbReference type="PROSITE" id="PS50109">
    <property type="entry name" value="HIS_KIN"/>
    <property type="match status" value="1"/>
</dbReference>
<dbReference type="CDD" id="cd00082">
    <property type="entry name" value="HisKA"/>
    <property type="match status" value="1"/>
</dbReference>
<evidence type="ECO:0000256" key="2">
    <source>
        <dbReference type="ARBA" id="ARBA00012438"/>
    </source>
</evidence>
<dbReference type="InterPro" id="IPR001610">
    <property type="entry name" value="PAC"/>
</dbReference>
<accession>A0A829YJ84</accession>
<dbReference type="Pfam" id="PF00512">
    <property type="entry name" value="HisKA"/>
    <property type="match status" value="1"/>
</dbReference>
<evidence type="ECO:0000256" key="5">
    <source>
        <dbReference type="ARBA" id="ARBA00022777"/>
    </source>
</evidence>
<dbReference type="InterPro" id="IPR036890">
    <property type="entry name" value="HATPase_C_sf"/>
</dbReference>
<dbReference type="SMART" id="SM00086">
    <property type="entry name" value="PAC"/>
    <property type="match status" value="1"/>
</dbReference>
<evidence type="ECO:0000256" key="3">
    <source>
        <dbReference type="ARBA" id="ARBA00022553"/>
    </source>
</evidence>
<dbReference type="InterPro" id="IPR003661">
    <property type="entry name" value="HisK_dim/P_dom"/>
</dbReference>
<evidence type="ECO:0000313" key="10">
    <source>
        <dbReference type="EMBL" id="GFE83345.1"/>
    </source>
</evidence>
<evidence type="ECO:0000259" key="9">
    <source>
        <dbReference type="PROSITE" id="PS50113"/>
    </source>
</evidence>
<dbReference type="Gene3D" id="3.30.450.40">
    <property type="match status" value="1"/>
</dbReference>
<evidence type="ECO:0000259" key="7">
    <source>
        <dbReference type="PROSITE" id="PS50109"/>
    </source>
</evidence>
<dbReference type="InterPro" id="IPR035965">
    <property type="entry name" value="PAS-like_dom_sf"/>
</dbReference>
<dbReference type="InterPro" id="IPR000014">
    <property type="entry name" value="PAS"/>
</dbReference>
<dbReference type="SMART" id="SM00091">
    <property type="entry name" value="PAS"/>
    <property type="match status" value="1"/>
</dbReference>
<dbReference type="GO" id="GO:0005886">
    <property type="term" value="C:plasma membrane"/>
    <property type="evidence" value="ECO:0007669"/>
    <property type="project" value="UniProtKB-ARBA"/>
</dbReference>
<dbReference type="InterPro" id="IPR050736">
    <property type="entry name" value="Sensor_HK_Regulatory"/>
</dbReference>
<dbReference type="PROSITE" id="PS50113">
    <property type="entry name" value="PAC"/>
    <property type="match status" value="1"/>
</dbReference>
<dbReference type="CDD" id="cd00075">
    <property type="entry name" value="HATPase"/>
    <property type="match status" value="1"/>
</dbReference>
<dbReference type="SMART" id="SM00065">
    <property type="entry name" value="GAF"/>
    <property type="match status" value="1"/>
</dbReference>
<evidence type="ECO:0000259" key="8">
    <source>
        <dbReference type="PROSITE" id="PS50112"/>
    </source>
</evidence>
<comment type="catalytic activity">
    <reaction evidence="1">
        <text>ATP + protein L-histidine = ADP + protein N-phospho-L-histidine.</text>
        <dbReference type="EC" id="2.7.13.3"/>
    </reaction>
</comment>
<dbReference type="SUPFAM" id="SSF55874">
    <property type="entry name" value="ATPase domain of HSP90 chaperone/DNA topoisomerase II/histidine kinase"/>
    <property type="match status" value="1"/>
</dbReference>
<keyword evidence="6" id="KW-0902">Two-component regulatory system</keyword>
<dbReference type="InterPro" id="IPR003594">
    <property type="entry name" value="HATPase_dom"/>
</dbReference>
<dbReference type="Pfam" id="PF08447">
    <property type="entry name" value="PAS_3"/>
    <property type="match status" value="1"/>
</dbReference>
<dbReference type="Pfam" id="PF01590">
    <property type="entry name" value="GAF"/>
    <property type="match status" value="1"/>
</dbReference>
<dbReference type="SMART" id="SM00387">
    <property type="entry name" value="HATPase_c"/>
    <property type="match status" value="1"/>
</dbReference>
<organism evidence="10 11">
    <name type="scientific">Steroidobacter agaridevorans</name>
    <dbReference type="NCBI Taxonomy" id="2695856"/>
    <lineage>
        <taxon>Bacteria</taxon>
        <taxon>Pseudomonadati</taxon>
        <taxon>Pseudomonadota</taxon>
        <taxon>Gammaproteobacteria</taxon>
        <taxon>Steroidobacterales</taxon>
        <taxon>Steroidobacteraceae</taxon>
        <taxon>Steroidobacter</taxon>
    </lineage>
</organism>
<dbReference type="FunFam" id="3.30.565.10:FF:000006">
    <property type="entry name" value="Sensor histidine kinase WalK"/>
    <property type="match status" value="1"/>
</dbReference>
<feature type="domain" description="Histidine kinase" evidence="7">
    <location>
        <begin position="329"/>
        <end position="547"/>
    </location>
</feature>
<dbReference type="PRINTS" id="PR00344">
    <property type="entry name" value="BCTRLSENSOR"/>
</dbReference>
<evidence type="ECO:0000313" key="11">
    <source>
        <dbReference type="Proteomes" id="UP000445000"/>
    </source>
</evidence>